<protein>
    <submittedName>
        <fullName evidence="2">Uncharacterized protein</fullName>
    </submittedName>
</protein>
<name>A0A5B7EI44_PORTR</name>
<sequence length="99" mass="11191">MNNCEEYGVQIIKYRFLSPFSLSSYVSHYFYSSSSSSPPPLLPPRLPPPPPLSHTDASQAFLLSPNDLEMPLFFCLSIAGDKREPRKGRTEGRQERKEG</sequence>
<feature type="region of interest" description="Disordered" evidence="1">
    <location>
        <begin position="32"/>
        <end position="57"/>
    </location>
</feature>
<keyword evidence="3" id="KW-1185">Reference proteome</keyword>
<comment type="caution">
    <text evidence="2">The sequence shown here is derived from an EMBL/GenBank/DDBJ whole genome shotgun (WGS) entry which is preliminary data.</text>
</comment>
<dbReference type="AlphaFoldDB" id="A0A5B7EI44"/>
<evidence type="ECO:0000313" key="2">
    <source>
        <dbReference type="EMBL" id="MPC32937.1"/>
    </source>
</evidence>
<dbReference type="EMBL" id="VSRR010002728">
    <property type="protein sequence ID" value="MPC32937.1"/>
    <property type="molecule type" value="Genomic_DNA"/>
</dbReference>
<evidence type="ECO:0000256" key="1">
    <source>
        <dbReference type="SAM" id="MobiDB-lite"/>
    </source>
</evidence>
<proteinExistence type="predicted"/>
<feature type="compositionally biased region" description="Pro residues" evidence="1">
    <location>
        <begin position="37"/>
        <end position="52"/>
    </location>
</feature>
<dbReference type="Proteomes" id="UP000324222">
    <property type="component" value="Unassembled WGS sequence"/>
</dbReference>
<organism evidence="2 3">
    <name type="scientific">Portunus trituberculatus</name>
    <name type="common">Swimming crab</name>
    <name type="synonym">Neptunus trituberculatus</name>
    <dbReference type="NCBI Taxonomy" id="210409"/>
    <lineage>
        <taxon>Eukaryota</taxon>
        <taxon>Metazoa</taxon>
        <taxon>Ecdysozoa</taxon>
        <taxon>Arthropoda</taxon>
        <taxon>Crustacea</taxon>
        <taxon>Multicrustacea</taxon>
        <taxon>Malacostraca</taxon>
        <taxon>Eumalacostraca</taxon>
        <taxon>Eucarida</taxon>
        <taxon>Decapoda</taxon>
        <taxon>Pleocyemata</taxon>
        <taxon>Brachyura</taxon>
        <taxon>Eubrachyura</taxon>
        <taxon>Portunoidea</taxon>
        <taxon>Portunidae</taxon>
        <taxon>Portuninae</taxon>
        <taxon>Portunus</taxon>
    </lineage>
</organism>
<evidence type="ECO:0000313" key="3">
    <source>
        <dbReference type="Proteomes" id="UP000324222"/>
    </source>
</evidence>
<gene>
    <name evidence="2" type="ORF">E2C01_026272</name>
</gene>
<accession>A0A5B7EI44</accession>
<reference evidence="2 3" key="1">
    <citation type="submission" date="2019-05" db="EMBL/GenBank/DDBJ databases">
        <title>Another draft genome of Portunus trituberculatus and its Hox gene families provides insights of decapod evolution.</title>
        <authorList>
            <person name="Jeong J.-H."/>
            <person name="Song I."/>
            <person name="Kim S."/>
            <person name="Choi T."/>
            <person name="Kim D."/>
            <person name="Ryu S."/>
            <person name="Kim W."/>
        </authorList>
    </citation>
    <scope>NUCLEOTIDE SEQUENCE [LARGE SCALE GENOMIC DNA]</scope>
    <source>
        <tissue evidence="2">Muscle</tissue>
    </source>
</reference>